<organism evidence="8 9">
    <name type="scientific">Priestia megaterium</name>
    <name type="common">Bacillus megaterium</name>
    <dbReference type="NCBI Taxonomy" id="1404"/>
    <lineage>
        <taxon>Bacteria</taxon>
        <taxon>Bacillati</taxon>
        <taxon>Bacillota</taxon>
        <taxon>Bacilli</taxon>
        <taxon>Bacillales</taxon>
        <taxon>Bacillaceae</taxon>
        <taxon>Priestia</taxon>
    </lineage>
</organism>
<evidence type="ECO:0000259" key="7">
    <source>
        <dbReference type="PROSITE" id="PS50198"/>
    </source>
</evidence>
<protein>
    <recommendedName>
        <fullName evidence="2">peptidylprolyl isomerase</fullName>
        <ecNumber evidence="2">5.2.1.8</ecNumber>
    </recommendedName>
</protein>
<dbReference type="InterPro" id="IPR046357">
    <property type="entry name" value="PPIase_dom_sf"/>
</dbReference>
<gene>
    <name evidence="8" type="ORF">HFZ78_24585</name>
</gene>
<dbReference type="Pfam" id="PF00639">
    <property type="entry name" value="Rotamase"/>
    <property type="match status" value="1"/>
</dbReference>
<dbReference type="EMBL" id="CP051128">
    <property type="protein sequence ID" value="QIZ09459.1"/>
    <property type="molecule type" value="Genomic_DNA"/>
</dbReference>
<dbReference type="InterPro" id="IPR023058">
    <property type="entry name" value="PPIase_PpiC_CS"/>
</dbReference>
<reference evidence="8 9" key="2">
    <citation type="submission" date="2020-04" db="EMBL/GenBank/DDBJ databases">
        <authorList>
            <person name="Fomenkov A."/>
            <person name="Anton B.P."/>
            <person name="Roberts R.J."/>
        </authorList>
    </citation>
    <scope>NUCLEOTIDE SEQUENCE [LARGE SCALE GENOMIC DNA]</scope>
    <source>
        <strain evidence="8 9">S2</strain>
    </source>
</reference>
<proteinExistence type="predicted"/>
<dbReference type="PANTHER" id="PTHR47245">
    <property type="entry name" value="PEPTIDYLPROLYL ISOMERASE"/>
    <property type="match status" value="1"/>
</dbReference>
<evidence type="ECO:0000256" key="2">
    <source>
        <dbReference type="ARBA" id="ARBA00013194"/>
    </source>
</evidence>
<dbReference type="InterPro" id="IPR050245">
    <property type="entry name" value="PrsA_foldase"/>
</dbReference>
<dbReference type="AlphaFoldDB" id="A0A6H1P7A7"/>
<dbReference type="GO" id="GO:0003755">
    <property type="term" value="F:peptidyl-prolyl cis-trans isomerase activity"/>
    <property type="evidence" value="ECO:0007669"/>
    <property type="project" value="UniProtKB-KW"/>
</dbReference>
<accession>A0A6H1P7A7</accession>
<name>A0A6H1P7A7_PRIMG</name>
<evidence type="ECO:0000313" key="9">
    <source>
        <dbReference type="Proteomes" id="UP000501868"/>
    </source>
</evidence>
<evidence type="ECO:0000256" key="4">
    <source>
        <dbReference type="ARBA" id="ARBA00023110"/>
    </source>
</evidence>
<dbReference type="PROSITE" id="PS50198">
    <property type="entry name" value="PPIC_PPIASE_2"/>
    <property type="match status" value="1"/>
</dbReference>
<dbReference type="SUPFAM" id="SSF54534">
    <property type="entry name" value="FKBP-like"/>
    <property type="match status" value="1"/>
</dbReference>
<dbReference type="InterPro" id="IPR027304">
    <property type="entry name" value="Trigger_fact/SurA_dom_sf"/>
</dbReference>
<dbReference type="InterPro" id="IPR000297">
    <property type="entry name" value="PPIase_PpiC"/>
</dbReference>
<evidence type="ECO:0000256" key="1">
    <source>
        <dbReference type="ARBA" id="ARBA00000971"/>
    </source>
</evidence>
<evidence type="ECO:0000256" key="6">
    <source>
        <dbReference type="PROSITE-ProRule" id="PRU00278"/>
    </source>
</evidence>
<dbReference type="Gene3D" id="3.10.50.40">
    <property type="match status" value="1"/>
</dbReference>
<keyword evidence="3" id="KW-0732">Signal</keyword>
<dbReference type="Pfam" id="PF13624">
    <property type="entry name" value="SurA_N_3"/>
    <property type="match status" value="1"/>
</dbReference>
<feature type="domain" description="PpiC" evidence="7">
    <location>
        <begin position="156"/>
        <end position="246"/>
    </location>
</feature>
<dbReference type="SUPFAM" id="SSF109998">
    <property type="entry name" value="Triger factor/SurA peptide-binding domain-like"/>
    <property type="match status" value="1"/>
</dbReference>
<dbReference type="EC" id="5.2.1.8" evidence="2"/>
<keyword evidence="5 6" id="KW-0413">Isomerase</keyword>
<evidence type="ECO:0000256" key="3">
    <source>
        <dbReference type="ARBA" id="ARBA00022729"/>
    </source>
</evidence>
<evidence type="ECO:0000256" key="5">
    <source>
        <dbReference type="ARBA" id="ARBA00023235"/>
    </source>
</evidence>
<sequence>MSLLKKNKRTVLIILILLITMGISLSFALKKDETVAKINGEAISKDDLYSEMVEQYGAATIDKIIGDKIVAAEAKKQKINITNSILNKEVEKLKASYGGEEAFKQGLESNNTTLAFLKQDLKNYLTIKQLLEPQIEITEEEMKTYFDENKDSFAEAEQIKASHILVPDEKTANEVKQKLNDGGDFAELAKDYSTDDSTKDSGGDLGYFAKGTMVSEFEDVAFGLAVDQVSKPVKTEFGYHIIKVEAKKKAKEANYNDSKEEIKETLVDQKIDSEYTTWLENKKKSYDIENTLEEV</sequence>
<dbReference type="PROSITE" id="PS01096">
    <property type="entry name" value="PPIC_PPIASE_1"/>
    <property type="match status" value="1"/>
</dbReference>
<dbReference type="Proteomes" id="UP000501868">
    <property type="component" value="Chromosome"/>
</dbReference>
<comment type="catalytic activity">
    <reaction evidence="1">
        <text>[protein]-peptidylproline (omega=180) = [protein]-peptidylproline (omega=0)</text>
        <dbReference type="Rhea" id="RHEA:16237"/>
        <dbReference type="Rhea" id="RHEA-COMP:10747"/>
        <dbReference type="Rhea" id="RHEA-COMP:10748"/>
        <dbReference type="ChEBI" id="CHEBI:83833"/>
        <dbReference type="ChEBI" id="CHEBI:83834"/>
        <dbReference type="EC" id="5.2.1.8"/>
    </reaction>
</comment>
<dbReference type="Gene3D" id="1.10.4030.10">
    <property type="entry name" value="Porin chaperone SurA, peptide-binding domain"/>
    <property type="match status" value="1"/>
</dbReference>
<reference evidence="8 9" key="1">
    <citation type="submission" date="2020-04" db="EMBL/GenBank/DDBJ databases">
        <title>Genome-Wide Identification of 5-Methylcytosine Sites in Bacterial Genomes By High-Throughput Sequencing of MspJI Restriction Fragments.</title>
        <authorList>
            <person name="Wu V."/>
        </authorList>
    </citation>
    <scope>NUCLEOTIDE SEQUENCE [LARGE SCALE GENOMIC DNA]</scope>
    <source>
        <strain evidence="8 9">S2</strain>
    </source>
</reference>
<keyword evidence="4 6" id="KW-0697">Rotamase</keyword>
<evidence type="ECO:0000313" key="8">
    <source>
        <dbReference type="EMBL" id="QIZ09459.1"/>
    </source>
</evidence>
<dbReference type="PANTHER" id="PTHR47245:SF1">
    <property type="entry name" value="FOLDASE PROTEIN PRSA"/>
    <property type="match status" value="1"/>
</dbReference>